<organism evidence="2 3">
    <name type="scientific">Lasiosphaeria ovina</name>
    <dbReference type="NCBI Taxonomy" id="92902"/>
    <lineage>
        <taxon>Eukaryota</taxon>
        <taxon>Fungi</taxon>
        <taxon>Dikarya</taxon>
        <taxon>Ascomycota</taxon>
        <taxon>Pezizomycotina</taxon>
        <taxon>Sordariomycetes</taxon>
        <taxon>Sordariomycetidae</taxon>
        <taxon>Sordariales</taxon>
        <taxon>Lasiosphaeriaceae</taxon>
        <taxon>Lasiosphaeria</taxon>
    </lineage>
</organism>
<keyword evidence="1" id="KW-0732">Signal</keyword>
<feature type="signal peptide" evidence="1">
    <location>
        <begin position="1"/>
        <end position="18"/>
    </location>
</feature>
<comment type="caution">
    <text evidence="2">The sequence shown here is derived from an EMBL/GenBank/DDBJ whole genome shotgun (WGS) entry which is preliminary data.</text>
</comment>
<gene>
    <name evidence="2" type="ORF">B0T24DRAFT_700771</name>
</gene>
<keyword evidence="3" id="KW-1185">Reference proteome</keyword>
<feature type="chain" id="PRO_5042166007" evidence="1">
    <location>
        <begin position="19"/>
        <end position="164"/>
    </location>
</feature>
<dbReference type="AlphaFoldDB" id="A0AAE0NAI4"/>
<reference evidence="2" key="1">
    <citation type="journal article" date="2023" name="Mol. Phylogenet. Evol.">
        <title>Genome-scale phylogeny and comparative genomics of the fungal order Sordariales.</title>
        <authorList>
            <person name="Hensen N."/>
            <person name="Bonometti L."/>
            <person name="Westerberg I."/>
            <person name="Brannstrom I.O."/>
            <person name="Guillou S."/>
            <person name="Cros-Aarteil S."/>
            <person name="Calhoun S."/>
            <person name="Haridas S."/>
            <person name="Kuo A."/>
            <person name="Mondo S."/>
            <person name="Pangilinan J."/>
            <person name="Riley R."/>
            <person name="LaButti K."/>
            <person name="Andreopoulos B."/>
            <person name="Lipzen A."/>
            <person name="Chen C."/>
            <person name="Yan M."/>
            <person name="Daum C."/>
            <person name="Ng V."/>
            <person name="Clum A."/>
            <person name="Steindorff A."/>
            <person name="Ohm R.A."/>
            <person name="Martin F."/>
            <person name="Silar P."/>
            <person name="Natvig D.O."/>
            <person name="Lalanne C."/>
            <person name="Gautier V."/>
            <person name="Ament-Velasquez S.L."/>
            <person name="Kruys A."/>
            <person name="Hutchinson M.I."/>
            <person name="Powell A.J."/>
            <person name="Barry K."/>
            <person name="Miller A.N."/>
            <person name="Grigoriev I.V."/>
            <person name="Debuchy R."/>
            <person name="Gladieux P."/>
            <person name="Hiltunen Thoren M."/>
            <person name="Johannesson H."/>
        </authorList>
    </citation>
    <scope>NUCLEOTIDE SEQUENCE</scope>
    <source>
        <strain evidence="2">CBS 958.72</strain>
    </source>
</reference>
<name>A0AAE0NAI4_9PEZI</name>
<evidence type="ECO:0000313" key="2">
    <source>
        <dbReference type="EMBL" id="KAK3376826.1"/>
    </source>
</evidence>
<reference evidence="2" key="2">
    <citation type="submission" date="2023-06" db="EMBL/GenBank/DDBJ databases">
        <authorList>
            <consortium name="Lawrence Berkeley National Laboratory"/>
            <person name="Haridas S."/>
            <person name="Hensen N."/>
            <person name="Bonometti L."/>
            <person name="Westerberg I."/>
            <person name="Brannstrom I.O."/>
            <person name="Guillou S."/>
            <person name="Cros-Aarteil S."/>
            <person name="Calhoun S."/>
            <person name="Kuo A."/>
            <person name="Mondo S."/>
            <person name="Pangilinan J."/>
            <person name="Riley R."/>
            <person name="Labutti K."/>
            <person name="Andreopoulos B."/>
            <person name="Lipzen A."/>
            <person name="Chen C."/>
            <person name="Yanf M."/>
            <person name="Daum C."/>
            <person name="Ng V."/>
            <person name="Clum A."/>
            <person name="Steindorff A."/>
            <person name="Ohm R."/>
            <person name="Martin F."/>
            <person name="Silar P."/>
            <person name="Natvig D."/>
            <person name="Lalanne C."/>
            <person name="Gautier V."/>
            <person name="Ament-Velasquez S.L."/>
            <person name="Kruys A."/>
            <person name="Hutchinson M.I."/>
            <person name="Powell A.J."/>
            <person name="Barry K."/>
            <person name="Miller A.N."/>
            <person name="Grigoriev I.V."/>
            <person name="Debuchy R."/>
            <person name="Gladieux P."/>
            <person name="Thoren M.H."/>
            <person name="Johannesson H."/>
        </authorList>
    </citation>
    <scope>NUCLEOTIDE SEQUENCE</scope>
    <source>
        <strain evidence="2">CBS 958.72</strain>
    </source>
</reference>
<evidence type="ECO:0000256" key="1">
    <source>
        <dbReference type="SAM" id="SignalP"/>
    </source>
</evidence>
<proteinExistence type="predicted"/>
<evidence type="ECO:0000313" key="3">
    <source>
        <dbReference type="Proteomes" id="UP001287356"/>
    </source>
</evidence>
<protein>
    <submittedName>
        <fullName evidence="2">Uncharacterized protein</fullName>
    </submittedName>
</protein>
<dbReference type="EMBL" id="JAULSN010000003">
    <property type="protein sequence ID" value="KAK3376826.1"/>
    <property type="molecule type" value="Genomic_DNA"/>
</dbReference>
<dbReference type="Proteomes" id="UP001287356">
    <property type="component" value="Unassembled WGS sequence"/>
</dbReference>
<sequence length="164" mass="17055">MVSAKLFALVSFLAAALASPVASPNPNLLPSPGAKAVEVRGELGKRVQGIHLVNCGSPDVYSMVVFCPNDGSAACNSFPGPGNECVTPPSGGVQFWESSGSCAFNTGVTFSWNIESSAQSQPNFSVVGSGSNGFTSFTIRKDNLRTMFFDGNGNACRSVYYGLP</sequence>
<accession>A0AAE0NAI4</accession>